<dbReference type="PANTHER" id="PTHR35005">
    <property type="entry name" value="3-DEHYDRO-SCYLLO-INOSOSE HYDROLASE"/>
    <property type="match status" value="1"/>
</dbReference>
<accession>A0ABY5NI54</accession>
<dbReference type="PANTHER" id="PTHR35005:SF1">
    <property type="entry name" value="2-AMINO-5-FORMYLAMINO-6-RIBOSYLAMINOPYRIMIDIN-4(3H)-ONE 5'-MONOPHOSPHATE DEFORMYLASE"/>
    <property type="match status" value="1"/>
</dbReference>
<evidence type="ECO:0000313" key="7">
    <source>
        <dbReference type="Proteomes" id="UP001054811"/>
    </source>
</evidence>
<evidence type="ECO:0000256" key="2">
    <source>
        <dbReference type="ARBA" id="ARBA00022723"/>
    </source>
</evidence>
<protein>
    <submittedName>
        <fullName evidence="6">Creatininase family protein</fullName>
    </submittedName>
</protein>
<dbReference type="Pfam" id="PF02633">
    <property type="entry name" value="Creatininase"/>
    <property type="match status" value="1"/>
</dbReference>
<reference evidence="6" key="1">
    <citation type="submission" date="2022-01" db="EMBL/GenBank/DDBJ databases">
        <title>Microbacterium eymi and Microbacterium rhizovicinus sp. nov., isolated from the rhizospheric soil of Elymus tsukushiensis, a plant native to the Dokdo Islands, Republic of Korea.</title>
        <authorList>
            <person name="Hwang Y.J."/>
        </authorList>
    </citation>
    <scope>NUCLEOTIDE SEQUENCE</scope>
    <source>
        <strain evidence="6">KUDC0405</strain>
    </source>
</reference>
<comment type="similarity">
    <text evidence="5">Belongs to the creatininase superfamily.</text>
</comment>
<dbReference type="Gene3D" id="3.40.50.10310">
    <property type="entry name" value="Creatininase"/>
    <property type="match status" value="1"/>
</dbReference>
<dbReference type="InterPro" id="IPR003785">
    <property type="entry name" value="Creatininase/forma_Hydrolase"/>
</dbReference>
<keyword evidence="7" id="KW-1185">Reference proteome</keyword>
<keyword evidence="4" id="KW-0862">Zinc</keyword>
<proteinExistence type="inferred from homology"/>
<evidence type="ECO:0000313" key="6">
    <source>
        <dbReference type="EMBL" id="UUT34867.1"/>
    </source>
</evidence>
<keyword evidence="3" id="KW-0378">Hydrolase</keyword>
<dbReference type="RefSeq" id="WP_259611399.1">
    <property type="nucleotide sequence ID" value="NZ_CP091139.2"/>
</dbReference>
<dbReference type="SUPFAM" id="SSF102215">
    <property type="entry name" value="Creatininase"/>
    <property type="match status" value="1"/>
</dbReference>
<dbReference type="EMBL" id="CP091139">
    <property type="protein sequence ID" value="UUT34867.1"/>
    <property type="molecule type" value="Genomic_DNA"/>
</dbReference>
<evidence type="ECO:0000256" key="3">
    <source>
        <dbReference type="ARBA" id="ARBA00022801"/>
    </source>
</evidence>
<evidence type="ECO:0000256" key="1">
    <source>
        <dbReference type="ARBA" id="ARBA00001947"/>
    </source>
</evidence>
<comment type="cofactor">
    <cofactor evidence="1">
        <name>Zn(2+)</name>
        <dbReference type="ChEBI" id="CHEBI:29105"/>
    </cofactor>
</comment>
<evidence type="ECO:0000256" key="4">
    <source>
        <dbReference type="ARBA" id="ARBA00022833"/>
    </source>
</evidence>
<sequence>MDTLIAAAVCARAAARCAPEVRVAPALAYGASGEHQDFPGTISIGTEALAHALIELGRSARTWAARLVFVNGHGGNLDAVRAAVAQAGGRGMRGIMEAVPAR</sequence>
<keyword evidence="2" id="KW-0479">Metal-binding</keyword>
<dbReference type="Proteomes" id="UP001054811">
    <property type="component" value="Chromosome"/>
</dbReference>
<dbReference type="InterPro" id="IPR024087">
    <property type="entry name" value="Creatininase-like_sf"/>
</dbReference>
<gene>
    <name evidence="6" type="ORF">L2X98_31125</name>
</gene>
<evidence type="ECO:0000256" key="5">
    <source>
        <dbReference type="ARBA" id="ARBA00024029"/>
    </source>
</evidence>
<organism evidence="6 7">
    <name type="scientific">Microbacterium elymi</name>
    <dbReference type="NCBI Taxonomy" id="2909587"/>
    <lineage>
        <taxon>Bacteria</taxon>
        <taxon>Bacillati</taxon>
        <taxon>Actinomycetota</taxon>
        <taxon>Actinomycetes</taxon>
        <taxon>Micrococcales</taxon>
        <taxon>Microbacteriaceae</taxon>
        <taxon>Microbacterium</taxon>
    </lineage>
</organism>
<name>A0ABY5NI54_9MICO</name>